<evidence type="ECO:0000256" key="1">
    <source>
        <dbReference type="ARBA" id="ARBA00022679"/>
    </source>
</evidence>
<organism evidence="4 5">
    <name type="scientific">Limnohabitans curvus</name>
    <dbReference type="NCBI Taxonomy" id="323423"/>
    <lineage>
        <taxon>Bacteria</taxon>
        <taxon>Pseudomonadati</taxon>
        <taxon>Pseudomonadota</taxon>
        <taxon>Betaproteobacteria</taxon>
        <taxon>Burkholderiales</taxon>
        <taxon>Comamonadaceae</taxon>
        <taxon>Limnohabitans</taxon>
    </lineage>
</organism>
<evidence type="ECO:0008006" key="6">
    <source>
        <dbReference type="Google" id="ProtNLM"/>
    </source>
</evidence>
<dbReference type="InterPro" id="IPR001296">
    <property type="entry name" value="Glyco_trans_1"/>
</dbReference>
<evidence type="ECO:0000313" key="5">
    <source>
        <dbReference type="Proteomes" id="UP000251341"/>
    </source>
</evidence>
<dbReference type="Gene3D" id="3.40.50.2000">
    <property type="entry name" value="Glycogen Phosphorylase B"/>
    <property type="match status" value="2"/>
</dbReference>
<keyword evidence="5" id="KW-1185">Reference proteome</keyword>
<dbReference type="InterPro" id="IPR028098">
    <property type="entry name" value="Glyco_trans_4-like_N"/>
</dbReference>
<dbReference type="Pfam" id="PF00534">
    <property type="entry name" value="Glycos_transf_1"/>
    <property type="match status" value="1"/>
</dbReference>
<dbReference type="AlphaFoldDB" id="A0A315ES15"/>
<dbReference type="GO" id="GO:0009103">
    <property type="term" value="P:lipopolysaccharide biosynthetic process"/>
    <property type="evidence" value="ECO:0007669"/>
    <property type="project" value="TreeGrafter"/>
</dbReference>
<dbReference type="RefSeq" id="WP_108402187.1">
    <property type="nucleotide sequence ID" value="NZ_NESP01000001.1"/>
</dbReference>
<proteinExistence type="predicted"/>
<evidence type="ECO:0000259" key="3">
    <source>
        <dbReference type="Pfam" id="PF13439"/>
    </source>
</evidence>
<reference evidence="4 5" key="1">
    <citation type="submission" date="2017-04" db="EMBL/GenBank/DDBJ databases">
        <title>Unexpected and diverse lifestyles within the genus Limnohabitans.</title>
        <authorList>
            <person name="Kasalicky V."/>
            <person name="Mehrshad M."/>
            <person name="Andrei S.-A."/>
            <person name="Salcher M."/>
            <person name="Kratochvilova H."/>
            <person name="Simek K."/>
            <person name="Ghai R."/>
        </authorList>
    </citation>
    <scope>NUCLEOTIDE SEQUENCE [LARGE SCALE GENOMIC DNA]</scope>
    <source>
        <strain evidence="4 5">MWH-C5</strain>
    </source>
</reference>
<dbReference type="PANTHER" id="PTHR46401:SF2">
    <property type="entry name" value="GLYCOSYLTRANSFERASE WBBK-RELATED"/>
    <property type="match status" value="1"/>
</dbReference>
<sequence>MKIVINALSARLGGGQTYLKNLLAHLPEYPDLSILIYAPDSLCLPDSHQIRRGSTNWPTDNPILRTLWEKFVLPRILVKENAQILFCPGGIITSCVPSGCKTVTMFRNMIPFDPVALARVPLGLQKLRNVILKQIMLRSMATADLTIFISDYARSIIKDLTHIRNPVTIPHGINNIFRTHSQKLLRPSWLPIGEYLLYVSRFDVYKHQLEVVEGFAAMPQVLSSGYKLLLVGELDEVLVRRVKDLARQKGLEDQILVVGPIDYGDLPAAYHHAKVNLFASSCENCPNILLEALGAGRPVLSSDVMPMPEFGANAVSYFSPTDPKSICEALIQVLENENISKALARAAARRSEEFDWISTSRATWGEIIGLVK</sequence>
<protein>
    <recommendedName>
        <fullName evidence="6">Glycosyl transferase family 1 domain-containing protein</fullName>
    </recommendedName>
</protein>
<feature type="domain" description="Glycosyl transferase family 1" evidence="2">
    <location>
        <begin position="194"/>
        <end position="349"/>
    </location>
</feature>
<gene>
    <name evidence="4" type="ORF">B9Z44_08605</name>
</gene>
<dbReference type="CDD" id="cd03809">
    <property type="entry name" value="GT4_MtfB-like"/>
    <property type="match status" value="1"/>
</dbReference>
<accession>A0A315ES15</accession>
<dbReference type="Proteomes" id="UP000251341">
    <property type="component" value="Unassembled WGS sequence"/>
</dbReference>
<keyword evidence="1" id="KW-0808">Transferase</keyword>
<dbReference type="GO" id="GO:0016757">
    <property type="term" value="F:glycosyltransferase activity"/>
    <property type="evidence" value="ECO:0007669"/>
    <property type="project" value="InterPro"/>
</dbReference>
<evidence type="ECO:0000259" key="2">
    <source>
        <dbReference type="Pfam" id="PF00534"/>
    </source>
</evidence>
<evidence type="ECO:0000313" key="4">
    <source>
        <dbReference type="EMBL" id="PUE59628.1"/>
    </source>
</evidence>
<comment type="caution">
    <text evidence="4">The sequence shown here is derived from an EMBL/GenBank/DDBJ whole genome shotgun (WGS) entry which is preliminary data.</text>
</comment>
<feature type="domain" description="Glycosyltransferase subfamily 4-like N-terminal" evidence="3">
    <location>
        <begin position="13"/>
        <end position="174"/>
    </location>
</feature>
<name>A0A315ES15_9BURK</name>
<dbReference type="EMBL" id="NESP01000001">
    <property type="protein sequence ID" value="PUE59628.1"/>
    <property type="molecule type" value="Genomic_DNA"/>
</dbReference>
<dbReference type="SUPFAM" id="SSF53756">
    <property type="entry name" value="UDP-Glycosyltransferase/glycogen phosphorylase"/>
    <property type="match status" value="1"/>
</dbReference>
<dbReference type="Pfam" id="PF13439">
    <property type="entry name" value="Glyco_transf_4"/>
    <property type="match status" value="1"/>
</dbReference>
<dbReference type="PANTHER" id="PTHR46401">
    <property type="entry name" value="GLYCOSYLTRANSFERASE WBBK-RELATED"/>
    <property type="match status" value="1"/>
</dbReference>